<evidence type="ECO:0000313" key="2">
    <source>
        <dbReference type="Proteomes" id="UP000016934"/>
    </source>
</evidence>
<evidence type="ECO:0000313" key="1">
    <source>
        <dbReference type="EMBL" id="EMD69500.1"/>
    </source>
</evidence>
<keyword evidence="2" id="KW-1185">Reference proteome</keyword>
<dbReference type="AlphaFoldDB" id="M2T4Z9"/>
<dbReference type="KEGG" id="bsc:COCSADRAFT_210657"/>
<gene>
    <name evidence="1" type="ORF">COCSADRAFT_210657</name>
</gene>
<dbReference type="RefSeq" id="XP_007694808.1">
    <property type="nucleotide sequence ID" value="XM_007696618.1"/>
</dbReference>
<reference evidence="2" key="2">
    <citation type="journal article" date="2013" name="PLoS Genet.">
        <title>Comparative genome structure, secondary metabolite, and effector coding capacity across Cochliobolus pathogens.</title>
        <authorList>
            <person name="Condon B.J."/>
            <person name="Leng Y."/>
            <person name="Wu D."/>
            <person name="Bushley K.E."/>
            <person name="Ohm R.A."/>
            <person name="Otillar R."/>
            <person name="Martin J."/>
            <person name="Schackwitz W."/>
            <person name="Grimwood J."/>
            <person name="MohdZainudin N."/>
            <person name="Xue C."/>
            <person name="Wang R."/>
            <person name="Manning V.A."/>
            <person name="Dhillon B."/>
            <person name="Tu Z.J."/>
            <person name="Steffenson B.J."/>
            <person name="Salamov A."/>
            <person name="Sun H."/>
            <person name="Lowry S."/>
            <person name="LaButti K."/>
            <person name="Han J."/>
            <person name="Copeland A."/>
            <person name="Lindquist E."/>
            <person name="Barry K."/>
            <person name="Schmutz J."/>
            <person name="Baker S.E."/>
            <person name="Ciuffetti L.M."/>
            <person name="Grigoriev I.V."/>
            <person name="Zhong S."/>
            <person name="Turgeon B.G."/>
        </authorList>
    </citation>
    <scope>NUCLEOTIDE SEQUENCE [LARGE SCALE GENOMIC DNA]</scope>
    <source>
        <strain evidence="2">ND90Pr / ATCC 201652</strain>
    </source>
</reference>
<dbReference type="GeneID" id="19134392"/>
<accession>M2T4Z9</accession>
<protein>
    <submittedName>
        <fullName evidence="1">Uncharacterized protein</fullName>
    </submittedName>
</protein>
<dbReference type="EMBL" id="KB445637">
    <property type="protein sequence ID" value="EMD69500.1"/>
    <property type="molecule type" value="Genomic_DNA"/>
</dbReference>
<dbReference type="HOGENOM" id="CLU_2542419_0_0_1"/>
<organism evidence="1 2">
    <name type="scientific">Cochliobolus sativus (strain ND90Pr / ATCC 201652)</name>
    <name type="common">Common root rot and spot blotch fungus</name>
    <name type="synonym">Bipolaris sorokiniana</name>
    <dbReference type="NCBI Taxonomy" id="665912"/>
    <lineage>
        <taxon>Eukaryota</taxon>
        <taxon>Fungi</taxon>
        <taxon>Dikarya</taxon>
        <taxon>Ascomycota</taxon>
        <taxon>Pezizomycotina</taxon>
        <taxon>Dothideomycetes</taxon>
        <taxon>Pleosporomycetidae</taxon>
        <taxon>Pleosporales</taxon>
        <taxon>Pleosporineae</taxon>
        <taxon>Pleosporaceae</taxon>
        <taxon>Bipolaris</taxon>
    </lineage>
</organism>
<proteinExistence type="predicted"/>
<sequence length="83" mass="9656">MPFRFREVEQPWARAHLTSPHLVWCLVAVPGAVSEPDHKKKLAILFMSTNGRIRYLSLFKQSSWWRLVIIVLGLAQPCILHTY</sequence>
<name>M2T4Z9_COCSN</name>
<reference evidence="1 2" key="1">
    <citation type="journal article" date="2012" name="PLoS Pathog.">
        <title>Diverse lifestyles and strategies of plant pathogenesis encoded in the genomes of eighteen Dothideomycetes fungi.</title>
        <authorList>
            <person name="Ohm R.A."/>
            <person name="Feau N."/>
            <person name="Henrissat B."/>
            <person name="Schoch C.L."/>
            <person name="Horwitz B.A."/>
            <person name="Barry K.W."/>
            <person name="Condon B.J."/>
            <person name="Copeland A.C."/>
            <person name="Dhillon B."/>
            <person name="Glaser F."/>
            <person name="Hesse C.N."/>
            <person name="Kosti I."/>
            <person name="LaButti K."/>
            <person name="Lindquist E.A."/>
            <person name="Lucas S."/>
            <person name="Salamov A.A."/>
            <person name="Bradshaw R.E."/>
            <person name="Ciuffetti L."/>
            <person name="Hamelin R.C."/>
            <person name="Kema G.H.J."/>
            <person name="Lawrence C."/>
            <person name="Scott J.A."/>
            <person name="Spatafora J.W."/>
            <person name="Turgeon B.G."/>
            <person name="de Wit P.J.G.M."/>
            <person name="Zhong S."/>
            <person name="Goodwin S.B."/>
            <person name="Grigoriev I.V."/>
        </authorList>
    </citation>
    <scope>NUCLEOTIDE SEQUENCE [LARGE SCALE GENOMIC DNA]</scope>
    <source>
        <strain evidence="2">ND90Pr / ATCC 201652</strain>
    </source>
</reference>
<dbReference type="Proteomes" id="UP000016934">
    <property type="component" value="Unassembled WGS sequence"/>
</dbReference>